<feature type="transmembrane region" description="Helical" evidence="7">
    <location>
        <begin position="233"/>
        <end position="255"/>
    </location>
</feature>
<dbReference type="InterPro" id="IPR035906">
    <property type="entry name" value="MetI-like_sf"/>
</dbReference>
<keyword evidence="4 7" id="KW-0812">Transmembrane</keyword>
<protein>
    <submittedName>
        <fullName evidence="9">Oligopeptide transport system permease protein OppB</fullName>
    </submittedName>
</protein>
<dbReference type="PANTHER" id="PTHR43163">
    <property type="entry name" value="DIPEPTIDE TRANSPORT SYSTEM PERMEASE PROTEIN DPPB-RELATED"/>
    <property type="match status" value="1"/>
</dbReference>
<evidence type="ECO:0000256" key="2">
    <source>
        <dbReference type="ARBA" id="ARBA00022448"/>
    </source>
</evidence>
<dbReference type="SUPFAM" id="SSF161098">
    <property type="entry name" value="MetI-like"/>
    <property type="match status" value="1"/>
</dbReference>
<evidence type="ECO:0000313" key="10">
    <source>
        <dbReference type="Proteomes" id="UP000033123"/>
    </source>
</evidence>
<dbReference type="PATRIC" id="fig|1434118.4.peg.3876"/>
<evidence type="ECO:0000256" key="6">
    <source>
        <dbReference type="ARBA" id="ARBA00023136"/>
    </source>
</evidence>
<dbReference type="Pfam" id="PF19300">
    <property type="entry name" value="BPD_transp_1_N"/>
    <property type="match status" value="1"/>
</dbReference>
<dbReference type="Proteomes" id="UP000033123">
    <property type="component" value="Chromosome"/>
</dbReference>
<reference evidence="9 10" key="1">
    <citation type="submission" date="2014-07" db="EMBL/GenBank/DDBJ databases">
        <title>Methanogenic archaea and the global carbon cycle.</title>
        <authorList>
            <person name="Henriksen J.R."/>
            <person name="Luke J."/>
            <person name="Reinhart S."/>
            <person name="Benedict M.N."/>
            <person name="Youngblut N.D."/>
            <person name="Metcalf M.E."/>
            <person name="Whitaker R.J."/>
            <person name="Metcalf W.W."/>
        </authorList>
    </citation>
    <scope>NUCLEOTIDE SEQUENCE [LARGE SCALE GENOMIC DNA]</scope>
    <source>
        <strain evidence="9 10">C2J</strain>
    </source>
</reference>
<dbReference type="Pfam" id="PF00528">
    <property type="entry name" value="BPD_transp_1"/>
    <property type="match status" value="1"/>
</dbReference>
<organism evidence="9 10">
    <name type="scientific">Methanosarcina siciliae C2J</name>
    <dbReference type="NCBI Taxonomy" id="1434118"/>
    <lineage>
        <taxon>Archaea</taxon>
        <taxon>Methanobacteriati</taxon>
        <taxon>Methanobacteriota</taxon>
        <taxon>Stenosarchaea group</taxon>
        <taxon>Methanomicrobia</taxon>
        <taxon>Methanosarcinales</taxon>
        <taxon>Methanosarcinaceae</taxon>
        <taxon>Methanosarcina</taxon>
    </lineage>
</organism>
<dbReference type="PROSITE" id="PS50928">
    <property type="entry name" value="ABC_TM1"/>
    <property type="match status" value="1"/>
</dbReference>
<dbReference type="GO" id="GO:0055085">
    <property type="term" value="P:transmembrane transport"/>
    <property type="evidence" value="ECO:0007669"/>
    <property type="project" value="InterPro"/>
</dbReference>
<feature type="transmembrane region" description="Helical" evidence="7">
    <location>
        <begin position="12"/>
        <end position="31"/>
    </location>
</feature>
<evidence type="ECO:0000313" key="9">
    <source>
        <dbReference type="EMBL" id="AKB37581.1"/>
    </source>
</evidence>
<evidence type="ECO:0000259" key="8">
    <source>
        <dbReference type="PROSITE" id="PS50928"/>
    </source>
</evidence>
<gene>
    <name evidence="9" type="ORF">MSSAC_2991</name>
</gene>
<dbReference type="InterPro" id="IPR045621">
    <property type="entry name" value="BPD_transp_1_N"/>
</dbReference>
<dbReference type="InterPro" id="IPR000515">
    <property type="entry name" value="MetI-like"/>
</dbReference>
<feature type="transmembrane region" description="Helical" evidence="7">
    <location>
        <begin position="149"/>
        <end position="172"/>
    </location>
</feature>
<dbReference type="HOGENOM" id="CLU_036879_0_1_2"/>
<feature type="transmembrane region" description="Helical" evidence="7">
    <location>
        <begin position="178"/>
        <end position="198"/>
    </location>
</feature>
<keyword evidence="5 7" id="KW-1133">Transmembrane helix</keyword>
<keyword evidence="3" id="KW-1003">Cell membrane</keyword>
<dbReference type="Gene3D" id="1.10.3720.10">
    <property type="entry name" value="MetI-like"/>
    <property type="match status" value="1"/>
</dbReference>
<keyword evidence="6 7" id="KW-0472">Membrane</keyword>
<comment type="subcellular location">
    <subcellularLocation>
        <location evidence="1 7">Cell membrane</location>
        <topology evidence="1 7">Multi-pass membrane protein</topology>
    </subcellularLocation>
</comment>
<proteinExistence type="inferred from homology"/>
<keyword evidence="2 7" id="KW-0813">Transport</keyword>
<evidence type="ECO:0000256" key="5">
    <source>
        <dbReference type="ARBA" id="ARBA00022989"/>
    </source>
</evidence>
<dbReference type="EMBL" id="CP009508">
    <property type="protein sequence ID" value="AKB37581.1"/>
    <property type="molecule type" value="Genomic_DNA"/>
</dbReference>
<dbReference type="RefSeq" id="WP_082093069.1">
    <property type="nucleotide sequence ID" value="NZ_CP009508.1"/>
</dbReference>
<dbReference type="KEGG" id="msj:MSSAC_2991"/>
<dbReference type="STRING" id="1434118.MSSAC_2991"/>
<evidence type="ECO:0000256" key="4">
    <source>
        <dbReference type="ARBA" id="ARBA00022692"/>
    </source>
</evidence>
<sequence>MMHTIVLNRLLQMVPVMIGISLITFAVISLSPGDPAEITLRATLGTESPPKEAVARLHEEMGLDDPWHISYLKWASRVLHGDLGYSYQTKRSTVEEIAHALPTTFELAFLSITISAATAIPLGILAALRQNGPLDHLCRLSSIISLSSPEYFVAIIFMLVGGIYLGIFPVAGTGGIEYFILPSLTLSVGLSAVTMRIMRTSMIETLEQDYIRTARAKGLNRRIVIQRHALKNALIPVLIYMGTQFGWLFGGSVLIESMFALPGLGRLLVESVSSMDIMVVQGCILTFAAIIVLINLGVDLAQLYLDPSIREQGE</sequence>
<feature type="transmembrane region" description="Helical" evidence="7">
    <location>
        <begin position="107"/>
        <end position="128"/>
    </location>
</feature>
<evidence type="ECO:0000256" key="1">
    <source>
        <dbReference type="ARBA" id="ARBA00004651"/>
    </source>
</evidence>
<dbReference type="AlphaFoldDB" id="A0A0E3LDN5"/>
<name>A0A0E3LDN5_9EURY</name>
<feature type="domain" description="ABC transmembrane type-1" evidence="8">
    <location>
        <begin position="101"/>
        <end position="302"/>
    </location>
</feature>
<evidence type="ECO:0000256" key="3">
    <source>
        <dbReference type="ARBA" id="ARBA00022475"/>
    </source>
</evidence>
<accession>A0A0E3LDN5</accession>
<dbReference type="GO" id="GO:0005886">
    <property type="term" value="C:plasma membrane"/>
    <property type="evidence" value="ECO:0007669"/>
    <property type="project" value="UniProtKB-SubCell"/>
</dbReference>
<dbReference type="PANTHER" id="PTHR43163:SF6">
    <property type="entry name" value="DIPEPTIDE TRANSPORT SYSTEM PERMEASE PROTEIN DPPB-RELATED"/>
    <property type="match status" value="1"/>
</dbReference>
<evidence type="ECO:0000256" key="7">
    <source>
        <dbReference type="RuleBase" id="RU363032"/>
    </source>
</evidence>
<dbReference type="GeneID" id="24872659"/>
<dbReference type="CDD" id="cd06261">
    <property type="entry name" value="TM_PBP2"/>
    <property type="match status" value="1"/>
</dbReference>
<comment type="similarity">
    <text evidence="7">Belongs to the binding-protein-dependent transport system permease family.</text>
</comment>
<feature type="transmembrane region" description="Helical" evidence="7">
    <location>
        <begin position="275"/>
        <end position="298"/>
    </location>
</feature>